<keyword evidence="3" id="KW-1185">Reference proteome</keyword>
<feature type="domain" description="DeoxyPurine in DNA protein A" evidence="1">
    <location>
        <begin position="216"/>
        <end position="361"/>
    </location>
</feature>
<evidence type="ECO:0000313" key="3">
    <source>
        <dbReference type="Proteomes" id="UP000305921"/>
    </source>
</evidence>
<sequence length="367" mass="41485">MARRHRPTAKRPDPLNVDEGLVIVERDGVLMAVCECEDFYLCGHCYHETCLDCGECAVGPCRCACWRSEQEQEEEANGAAPRFYLGTHMPNWLWSNDPRFEDTTFFVSVNRFERRVTPMPRATRSVCFDSGGFTVLKKHGGWPIGAEEYVERVRRYRSELGKDRVVWIAPQDWMCEPWVIYGKNQHLGPRHRDYFHGTKAARGLAPDDPEHELDTAVAIHQQYTVDNYLDLRRLAPELPVIPVLQGWELGHYLDCLRLYEEAGVDLTAQPVVGLGSVCRRQATAEIKEIVQTLAGRGLRLHGFGVKTKGLAAYADSLVSADSLAWSQDARYSAPLPGHEGQHKSCANCPDWAASWHHRIKEELVTAA</sequence>
<protein>
    <recommendedName>
        <fullName evidence="1">DeoxyPurine in DNA protein A domain-containing protein</fullName>
    </recommendedName>
</protein>
<dbReference type="Proteomes" id="UP000305921">
    <property type="component" value="Unassembled WGS sequence"/>
</dbReference>
<dbReference type="AlphaFoldDB" id="A0A5R9DW60"/>
<feature type="domain" description="DeoxyPurine in DNA protein A" evidence="1">
    <location>
        <begin position="82"/>
        <end position="180"/>
    </location>
</feature>
<evidence type="ECO:0000313" key="2">
    <source>
        <dbReference type="EMBL" id="TLQ39011.1"/>
    </source>
</evidence>
<dbReference type="RefSeq" id="WP_138058376.1">
    <property type="nucleotide sequence ID" value="NZ_VAWE01000003.1"/>
</dbReference>
<dbReference type="InterPro" id="IPR055645">
    <property type="entry name" value="DpdA"/>
</dbReference>
<name>A0A5R9DW60_9ACTN</name>
<accession>A0A5R9DW60</accession>
<comment type="caution">
    <text evidence="2">The sequence shown here is derived from an EMBL/GenBank/DDBJ whole genome shotgun (WGS) entry which is preliminary data.</text>
</comment>
<reference evidence="2 3" key="1">
    <citation type="submission" date="2019-05" db="EMBL/GenBank/DDBJ databases">
        <title>Streptomyces marianii sp. nov., a novel marine actinomycete from southern coast of India.</title>
        <authorList>
            <person name="Iniyan A.M."/>
            <person name="Wink J."/>
            <person name="Ramprasad E."/>
            <person name="Ramana C.V."/>
            <person name="Bunk B."/>
            <person name="Sproer C."/>
            <person name="Joseph F.-J.R.S."/>
            <person name="Vincent S.G.P."/>
        </authorList>
    </citation>
    <scope>NUCLEOTIDE SEQUENCE [LARGE SCALE GENOMIC DNA]</scope>
    <source>
        <strain evidence="2 3">ICN19</strain>
    </source>
</reference>
<evidence type="ECO:0000259" key="1">
    <source>
        <dbReference type="Pfam" id="PF23859"/>
    </source>
</evidence>
<dbReference type="OrthoDB" id="9075047at2"/>
<dbReference type="Pfam" id="PF23859">
    <property type="entry name" value="DpdA"/>
    <property type="match status" value="2"/>
</dbReference>
<proteinExistence type="predicted"/>
<gene>
    <name evidence="2" type="ORF">FEF34_40080</name>
</gene>
<dbReference type="EMBL" id="VAWE01000003">
    <property type="protein sequence ID" value="TLQ39011.1"/>
    <property type="molecule type" value="Genomic_DNA"/>
</dbReference>
<organism evidence="2 3">
    <name type="scientific">Streptomyces marianii</name>
    <dbReference type="NCBI Taxonomy" id="1817406"/>
    <lineage>
        <taxon>Bacteria</taxon>
        <taxon>Bacillati</taxon>
        <taxon>Actinomycetota</taxon>
        <taxon>Actinomycetes</taxon>
        <taxon>Kitasatosporales</taxon>
        <taxon>Streptomycetaceae</taxon>
        <taxon>Streptomyces</taxon>
    </lineage>
</organism>